<reference evidence="2" key="1">
    <citation type="submission" date="2022-03" db="EMBL/GenBank/DDBJ databases">
        <title>Draft genome sequence of Aduncisulcus paluster, a free-living microaerophilic Fornicata.</title>
        <authorList>
            <person name="Yuyama I."/>
            <person name="Kume K."/>
            <person name="Tamura T."/>
            <person name="Inagaki Y."/>
            <person name="Hashimoto T."/>
        </authorList>
    </citation>
    <scope>NUCLEOTIDE SEQUENCE</scope>
    <source>
        <strain evidence="2">NY0171</strain>
    </source>
</reference>
<feature type="region of interest" description="Disordered" evidence="1">
    <location>
        <begin position="90"/>
        <end position="120"/>
    </location>
</feature>
<protein>
    <submittedName>
        <fullName evidence="2">Uncharacterized protein</fullName>
    </submittedName>
</protein>
<feature type="compositionally biased region" description="Polar residues" evidence="1">
    <location>
        <begin position="103"/>
        <end position="120"/>
    </location>
</feature>
<feature type="non-terminal residue" evidence="2">
    <location>
        <position position="120"/>
    </location>
</feature>
<name>A0ABQ5L245_9EUKA</name>
<dbReference type="Proteomes" id="UP001057375">
    <property type="component" value="Unassembled WGS sequence"/>
</dbReference>
<evidence type="ECO:0000313" key="3">
    <source>
        <dbReference type="Proteomes" id="UP001057375"/>
    </source>
</evidence>
<accession>A0ABQ5L245</accession>
<evidence type="ECO:0000256" key="1">
    <source>
        <dbReference type="SAM" id="MobiDB-lite"/>
    </source>
</evidence>
<sequence length="120" mass="13157">MISNVLATRLGKVFRVSQLTNVEADVKRKLFYGYQTASVHANTNKTHELQPLGYISRADIARLPSTMRQFVSGNLSKLTTASTIEDCITRQTDETATEEEASVRTTGFSRSISTLGTPSA</sequence>
<keyword evidence="3" id="KW-1185">Reference proteome</keyword>
<dbReference type="EMBL" id="BQXS01005382">
    <property type="protein sequence ID" value="GKT37874.1"/>
    <property type="molecule type" value="Genomic_DNA"/>
</dbReference>
<comment type="caution">
    <text evidence="2">The sequence shown here is derived from an EMBL/GenBank/DDBJ whole genome shotgun (WGS) entry which is preliminary data.</text>
</comment>
<organism evidence="2 3">
    <name type="scientific">Aduncisulcus paluster</name>
    <dbReference type="NCBI Taxonomy" id="2918883"/>
    <lineage>
        <taxon>Eukaryota</taxon>
        <taxon>Metamonada</taxon>
        <taxon>Carpediemonas-like organisms</taxon>
        <taxon>Aduncisulcus</taxon>
    </lineage>
</organism>
<gene>
    <name evidence="2" type="ORF">ADUPG1_003812</name>
</gene>
<proteinExistence type="predicted"/>
<evidence type="ECO:0000313" key="2">
    <source>
        <dbReference type="EMBL" id="GKT37874.1"/>
    </source>
</evidence>